<keyword evidence="4" id="KW-1185">Reference proteome</keyword>
<dbReference type="PROSITE" id="PS50005">
    <property type="entry name" value="TPR"/>
    <property type="match status" value="1"/>
</dbReference>
<dbReference type="InterPro" id="IPR008271">
    <property type="entry name" value="Ser/Thr_kinase_AS"/>
</dbReference>
<dbReference type="InterPro" id="IPR006597">
    <property type="entry name" value="Sel1-like"/>
</dbReference>
<comment type="caution">
    <text evidence="3">The sequence shown here is derived from an EMBL/GenBank/DDBJ whole genome shotgun (WGS) entry which is preliminary data.</text>
</comment>
<dbReference type="InterPro" id="IPR011009">
    <property type="entry name" value="Kinase-like_dom_sf"/>
</dbReference>
<dbReference type="InterPro" id="IPR000719">
    <property type="entry name" value="Prot_kinase_dom"/>
</dbReference>
<protein>
    <recommendedName>
        <fullName evidence="2">Protein kinase domain-containing protein</fullName>
    </recommendedName>
</protein>
<dbReference type="PROSITE" id="PS00108">
    <property type="entry name" value="PROTEIN_KINASE_ST"/>
    <property type="match status" value="1"/>
</dbReference>
<dbReference type="InterPro" id="IPR052945">
    <property type="entry name" value="Mitotic_Regulator"/>
</dbReference>
<dbReference type="Gene3D" id="1.25.40.10">
    <property type="entry name" value="Tetratricopeptide repeat domain"/>
    <property type="match status" value="3"/>
</dbReference>
<feature type="repeat" description="TPR" evidence="1">
    <location>
        <begin position="957"/>
        <end position="990"/>
    </location>
</feature>
<accession>A0ABR2GRZ5</accession>
<dbReference type="Pfam" id="PF13174">
    <property type="entry name" value="TPR_6"/>
    <property type="match status" value="1"/>
</dbReference>
<dbReference type="Pfam" id="PF00069">
    <property type="entry name" value="Pkinase"/>
    <property type="match status" value="1"/>
</dbReference>
<gene>
    <name evidence="3" type="ORF">M9Y10_037705</name>
</gene>
<dbReference type="SUPFAM" id="SSF56112">
    <property type="entry name" value="Protein kinase-like (PK-like)"/>
    <property type="match status" value="1"/>
</dbReference>
<dbReference type="Proteomes" id="UP001470230">
    <property type="component" value="Unassembled WGS sequence"/>
</dbReference>
<dbReference type="InterPro" id="IPR011990">
    <property type="entry name" value="TPR-like_helical_dom_sf"/>
</dbReference>
<sequence length="1596" mass="187893">MDLSLPNSLEFKRIPRESLIKNINNNFIQKIYSKFSFDYVDISQISNKYDRNIIKSFLFDSIKEFKFITYNIDQTINNIKSLILCAEANCYIIDSLEDNIIYELLEDIKVPTINIGSDTKETIPFDEVQSIINNNNKHVKLINKYIKSNILICKTIRPILCYIIRRYYFPSNFFKDASFFRYGQSQPTFEQSIKKDLNYFFQLDNIEKLKTDFFSFTNSIKEKINGHQFITFNNRQNNEFELSDFIKLRQLYGKNGTTIYLAFHVPSLFLFSIKICQQSIAQHEKYFCQNHSHFCFTPFYGFVKEKNKIVGIAYEFMSNGSLDGYILNNKERIDDFFKMTVLNRIVQGIDYLHSNSLVHRDLKPSNILIDHDFNIFIHDFETIREIDEDCTFTYDFGSDQYGSPELYKGLDISFSTDIFSLGQIIYFIFEKKNRFGHDNNEQIFERLLNNDVPEIEKGPKEIRRISQQCVKLKASERPTIKHIKEIVIQLNSFDFLEENIINKKSMNFDQNEMIQYFTSSIFLCSEKVEQFNKYMNYVSLFIQLMLQNDFPSVICWLGVAYNKGDYVSYDYSKSLKYLELAKDLDNSDALYYLGNIYINGEGVEKDESKGLDLLELAARKRNPKALFFIGGLYYFGEFYPQNDEIAKKFFELAAEQNSPDAYLALSSMYKYGQGVQSDVSKAKYYYELAFQSNKIEIKQDDSRESQDLFYLGVSYDKGFGFSVDHKKALEYYYASSKLKNSNSDFEIGLHYLKGIGIAKDITKAIEFFEKSAAANNPRVQYALGLFYSDGQYTEIDYSKTKYFFELAAEQNYPDAINDLGMLYYYGNGVNQDYLKVKEYLEKAAKLKNSNALFNLGFLYFKGFGVEIDYPKATQYFEQSAKLYNGNAFLQLGILYYEGKGVSQNYSKAIKYLETAAKLNVSDAFIQLGIIYYKGGGIKRDLKKAKLNFEKAIEMSNIDGYYYLGIVYYDEKEYVKAKECYEKASNQNSNALTSLGQLYLYGKGVEKDYSKARECYEKAAKLDNQSALLVIYLCGNGVQQDMKKSLYYFELSAKQNNPSANNILGVLYLEGEGVEKDYSKHYFELASYQNYSYSLYYLGLLNYRQKNYRKAREYFEMSRQKNNPNALFYLGYIYENAKGVDRDIDKSIQYYKESCLKKDFVDQNFAFEYNNETTSYFEMNEYNFNYYRSNNDLGLIYLFENDHQKKDNELAEKFLKEAGLNEYPFGQNNYGLFCEFYLNKKENAIYMYNRSSKHQFSLAEFNLARICDEERKIEESMEHYKLVSEYENVITMFRNQPITDDERLNISKIFLTCFANLKLAQYYLNEESEINIETAKHYLMKSMFQPLFRLLFLSTCNSYSFSLKYIYQKGKIKISNLIDFYLNFPLFKPNNSNCNSSSEWRISDTQTKEKKSTISIQNKEHEDFDYSNFINANEDKNNKEKCKEKDYNKKYFEEYKNMHFNNPDFNFYPNSGEINNQNAEFQGYIENILQNMKDLDEEQDTKFDRKANMNIFSLMSKNDEIKRMLKCTNSLYENLFGNIEEYKYDIENIIQNMKSIIYTPPYCILFGRIPINPEIDKVNDVNKSFYEGLYDNYCSIF</sequence>
<dbReference type="PANTHER" id="PTHR43628:SF1">
    <property type="entry name" value="CHITIN SYNTHASE REGULATORY FACTOR 2-RELATED"/>
    <property type="match status" value="1"/>
</dbReference>
<evidence type="ECO:0000313" key="3">
    <source>
        <dbReference type="EMBL" id="KAK8836446.1"/>
    </source>
</evidence>
<dbReference type="SUPFAM" id="SSF81901">
    <property type="entry name" value="HCP-like"/>
    <property type="match status" value="5"/>
</dbReference>
<evidence type="ECO:0000256" key="1">
    <source>
        <dbReference type="PROSITE-ProRule" id="PRU00339"/>
    </source>
</evidence>
<evidence type="ECO:0000259" key="2">
    <source>
        <dbReference type="PROSITE" id="PS50011"/>
    </source>
</evidence>
<feature type="domain" description="Protein kinase" evidence="2">
    <location>
        <begin position="203"/>
        <end position="496"/>
    </location>
</feature>
<evidence type="ECO:0000313" key="4">
    <source>
        <dbReference type="Proteomes" id="UP001470230"/>
    </source>
</evidence>
<keyword evidence="1" id="KW-0802">TPR repeat</keyword>
<reference evidence="3 4" key="1">
    <citation type="submission" date="2024-04" db="EMBL/GenBank/DDBJ databases">
        <title>Tritrichomonas musculus Genome.</title>
        <authorList>
            <person name="Alves-Ferreira E."/>
            <person name="Grigg M."/>
            <person name="Lorenzi H."/>
            <person name="Galac M."/>
        </authorList>
    </citation>
    <scope>NUCLEOTIDE SEQUENCE [LARGE SCALE GENOMIC DNA]</scope>
    <source>
        <strain evidence="3 4">EAF2021</strain>
    </source>
</reference>
<dbReference type="Pfam" id="PF08238">
    <property type="entry name" value="Sel1"/>
    <property type="match status" value="17"/>
</dbReference>
<dbReference type="Gene3D" id="1.10.510.10">
    <property type="entry name" value="Transferase(Phosphotransferase) domain 1"/>
    <property type="match status" value="1"/>
</dbReference>
<proteinExistence type="predicted"/>
<dbReference type="SMART" id="SM00220">
    <property type="entry name" value="S_TKc"/>
    <property type="match status" value="1"/>
</dbReference>
<dbReference type="EMBL" id="JAPFFF010000065">
    <property type="protein sequence ID" value="KAK8836446.1"/>
    <property type="molecule type" value="Genomic_DNA"/>
</dbReference>
<name>A0ABR2GRZ5_9EUKA</name>
<organism evidence="3 4">
    <name type="scientific">Tritrichomonas musculus</name>
    <dbReference type="NCBI Taxonomy" id="1915356"/>
    <lineage>
        <taxon>Eukaryota</taxon>
        <taxon>Metamonada</taxon>
        <taxon>Parabasalia</taxon>
        <taxon>Tritrichomonadida</taxon>
        <taxon>Tritrichomonadidae</taxon>
        <taxon>Tritrichomonas</taxon>
    </lineage>
</organism>
<dbReference type="SMART" id="SM00671">
    <property type="entry name" value="SEL1"/>
    <property type="match status" value="20"/>
</dbReference>
<dbReference type="InterPro" id="IPR019734">
    <property type="entry name" value="TPR_rpt"/>
</dbReference>
<dbReference type="PROSITE" id="PS50011">
    <property type="entry name" value="PROTEIN_KINASE_DOM"/>
    <property type="match status" value="1"/>
</dbReference>
<dbReference type="PANTHER" id="PTHR43628">
    <property type="entry name" value="ACTIVATOR OF C KINASE PROTEIN 1-RELATED"/>
    <property type="match status" value="1"/>
</dbReference>
<dbReference type="SMART" id="SM00028">
    <property type="entry name" value="TPR"/>
    <property type="match status" value="6"/>
</dbReference>